<evidence type="ECO:0000259" key="8">
    <source>
        <dbReference type="Pfam" id="PF18137"/>
    </source>
</evidence>
<comment type="subcellular location">
    <subcellularLocation>
        <location evidence="1">Nucleus</location>
    </subcellularLocation>
</comment>
<dbReference type="PANTHER" id="PTHR12748">
    <property type="entry name" value="ORIGIN RECOGNITION COMPLEX SUBUNIT 3"/>
    <property type="match status" value="1"/>
</dbReference>
<feature type="domain" description="Origin recognition complex subunit 3 winged helix C-terminal" evidence="8">
    <location>
        <begin position="599"/>
        <end position="704"/>
    </location>
</feature>
<feature type="domain" description="Origin recognition complex subunit 3 N-terminal" evidence="7">
    <location>
        <begin position="44"/>
        <end position="344"/>
    </location>
</feature>
<dbReference type="InterPro" id="IPR040855">
    <property type="entry name" value="ORC_WH_C"/>
</dbReference>
<evidence type="ECO:0000256" key="6">
    <source>
        <dbReference type="SAM" id="MobiDB-lite"/>
    </source>
</evidence>
<evidence type="ECO:0000259" key="7">
    <source>
        <dbReference type="Pfam" id="PF07034"/>
    </source>
</evidence>
<dbReference type="Pfam" id="PF07034">
    <property type="entry name" value="ORC3_N"/>
    <property type="match status" value="1"/>
</dbReference>
<gene>
    <name evidence="9" type="ORF">PG996_000894</name>
</gene>
<dbReference type="InterPro" id="IPR020795">
    <property type="entry name" value="ORC3"/>
</dbReference>
<dbReference type="PANTHER" id="PTHR12748:SF0">
    <property type="entry name" value="ORIGIN RECOGNITION COMPLEX SUBUNIT 3"/>
    <property type="match status" value="1"/>
</dbReference>
<evidence type="ECO:0000256" key="4">
    <source>
        <dbReference type="ARBA" id="ARBA00023125"/>
    </source>
</evidence>
<evidence type="ECO:0000256" key="5">
    <source>
        <dbReference type="ARBA" id="ARBA00023242"/>
    </source>
</evidence>
<comment type="similarity">
    <text evidence="2">Belongs to the ORC3 family.</text>
</comment>
<dbReference type="Proteomes" id="UP001446871">
    <property type="component" value="Unassembled WGS sequence"/>
</dbReference>
<keyword evidence="10" id="KW-1185">Reference proteome</keyword>
<feature type="compositionally biased region" description="Basic residues" evidence="6">
    <location>
        <begin position="34"/>
        <end position="45"/>
    </location>
</feature>
<dbReference type="CDD" id="cd20704">
    <property type="entry name" value="Orc3"/>
    <property type="match status" value="2"/>
</dbReference>
<name>A0ABR1WJ84_9PEZI</name>
<evidence type="ECO:0000256" key="2">
    <source>
        <dbReference type="ARBA" id="ARBA00010977"/>
    </source>
</evidence>
<sequence length="705" mass="78875">MADIEALGEALGDQEHKAAYIFDPAAEAPVSTRPAKRRRVSKKHAAQPEKPKEKLAHRFQPLFNGLESKKSLQLRQDAFLKSWSRVQARIDGVLRETNQSTLEAVTAFIKECTVEMTDSRIPSALIITGANMASQSLLFEQLSDSLQTRAGAKVVLLRSGDASNLKAALRKIILEVVASPSDAAEEQDLSLGNDGKRYLNYDLEALRSHLAHRPSPNVIVAFQDSEAFETGLLTDLITSWLDRIPFKLLFGVATSVELFQARLLKSTCQLLYGRQFDVEQADTIVEKIFQTAVAHVDAPLRIGPVSLQTILARQRDQAAGIPVFVSSLKYAYMCHFYANPFSVLLADNAHEVALQPEHLEVIRSMGSFRNHVEASLHGNAIVHVQSLLDDDDYLAQKVQEQLLSSRSWASRSLRTLQIMMCHQGRASKFTQLYIDLLSQGVGEPDQLADFLSAIRRMDPPEMVLLLHQMVTIIKDGDRNMGLAGCGSENDPSVTLLSEVAAEIDTLCREAKEAGFTVRSEYRGQNKIMRTTVIAQKVQLSHDAATLTPQDKSYTRLVDKTVEHLQAVLVCERAEDIWLHEAWLYDFQTPYREVFMPRPRSIVQRALLRPHDYLACSCCNSSKDQIMPTIPVTAILYHLYLETGSLINVADLWTAFFGIVGEDEGDGLDERTALVMFYRAMSEMRVLGFVKPSRKKVDHIAKLAWL</sequence>
<evidence type="ECO:0000256" key="1">
    <source>
        <dbReference type="ARBA" id="ARBA00004123"/>
    </source>
</evidence>
<evidence type="ECO:0000256" key="3">
    <source>
        <dbReference type="ARBA" id="ARBA00022705"/>
    </source>
</evidence>
<evidence type="ECO:0000313" key="10">
    <source>
        <dbReference type="Proteomes" id="UP001446871"/>
    </source>
</evidence>
<evidence type="ECO:0000313" key="9">
    <source>
        <dbReference type="EMBL" id="KAK8082113.1"/>
    </source>
</evidence>
<feature type="region of interest" description="Disordered" evidence="6">
    <location>
        <begin position="28"/>
        <end position="53"/>
    </location>
</feature>
<dbReference type="InterPro" id="IPR045667">
    <property type="entry name" value="ORC3_N"/>
</dbReference>
<dbReference type="Pfam" id="PF18137">
    <property type="entry name" value="WHD_ORC"/>
    <property type="match status" value="1"/>
</dbReference>
<dbReference type="EMBL" id="JAQQWM010000001">
    <property type="protein sequence ID" value="KAK8082113.1"/>
    <property type="molecule type" value="Genomic_DNA"/>
</dbReference>
<keyword evidence="3" id="KW-0235">DNA replication</keyword>
<organism evidence="9 10">
    <name type="scientific">Apiospora saccharicola</name>
    <dbReference type="NCBI Taxonomy" id="335842"/>
    <lineage>
        <taxon>Eukaryota</taxon>
        <taxon>Fungi</taxon>
        <taxon>Dikarya</taxon>
        <taxon>Ascomycota</taxon>
        <taxon>Pezizomycotina</taxon>
        <taxon>Sordariomycetes</taxon>
        <taxon>Xylariomycetidae</taxon>
        <taxon>Amphisphaeriales</taxon>
        <taxon>Apiosporaceae</taxon>
        <taxon>Apiospora</taxon>
    </lineage>
</organism>
<accession>A0ABR1WJ84</accession>
<comment type="caution">
    <text evidence="9">The sequence shown here is derived from an EMBL/GenBank/DDBJ whole genome shotgun (WGS) entry which is preliminary data.</text>
</comment>
<protein>
    <submittedName>
        <fullName evidence="9">Origin recognition complex subunit 3</fullName>
    </submittedName>
</protein>
<proteinExistence type="inferred from homology"/>
<keyword evidence="5" id="KW-0539">Nucleus</keyword>
<keyword evidence="4" id="KW-0238">DNA-binding</keyword>
<reference evidence="9 10" key="1">
    <citation type="submission" date="2023-01" db="EMBL/GenBank/DDBJ databases">
        <title>Analysis of 21 Apiospora genomes using comparative genomics revels a genus with tremendous synthesis potential of carbohydrate active enzymes and secondary metabolites.</title>
        <authorList>
            <person name="Sorensen T."/>
        </authorList>
    </citation>
    <scope>NUCLEOTIDE SEQUENCE [LARGE SCALE GENOMIC DNA]</scope>
    <source>
        <strain evidence="9 10">CBS 83171</strain>
    </source>
</reference>